<sequence>MFVPYDGQSKRFEVEASAQRRYTAQKINREKREKAVRLKQRLDSESRQQHLLTPYVPSSCSPPESQCSLSTDDGDSVTGTNSPPRALTPEDTGFDSTTPSLPGDGDTDFSQSDHHESIALSISTKLRSISKSDMVFGGLRTDPFRSYPIEWREYFPAVLDFAREAVAPRPRYFQYIMEHDVLFEAIVTYVLCVMPNKTPQAKLAMMCHYGGTLSKVSKSLSSATEASSEAVIIAIANLAVICAFCGDDRRFDTHCRGIDRLVEMRGGQKAVEEEDGWLKSTLTAIEALAHIQAPKQAPRTTTAADPPSPMDSEMTPPPSPKISSRVPVYPSHPFSPDLCAMISNLPEGFRELALTGSLSVQLMSRLSITRSQVVHLMATATNDDRDRDWQSLLLASTPIERMGWLAVLVYHLRSSTYVANCRDLAKVVLECARVGTTCPAEMEWLLWGACLFLATPDPDKMLTRERETILKVILRLNRGLTFEQMVLVANKFLWSEGLSMSLKRIMALHRLS</sequence>
<feature type="region of interest" description="Disordered" evidence="1">
    <location>
        <begin position="293"/>
        <end position="325"/>
    </location>
</feature>
<feature type="region of interest" description="Disordered" evidence="1">
    <location>
        <begin position="25"/>
        <end position="114"/>
    </location>
</feature>
<dbReference type="PANTHER" id="PTHR37540">
    <property type="entry name" value="TRANSCRIPTION FACTOR (ACR-2), PUTATIVE-RELATED-RELATED"/>
    <property type="match status" value="1"/>
</dbReference>
<dbReference type="VEuPathDB" id="FungiDB:Z518_06878"/>
<feature type="compositionally biased region" description="Low complexity" evidence="1">
    <location>
        <begin position="57"/>
        <end position="70"/>
    </location>
</feature>
<dbReference type="RefSeq" id="XP_013270462.1">
    <property type="nucleotide sequence ID" value="XM_013415008.1"/>
</dbReference>
<feature type="compositionally biased region" description="Basic and acidic residues" evidence="1">
    <location>
        <begin position="27"/>
        <end position="48"/>
    </location>
</feature>
<dbReference type="GeneID" id="25294949"/>
<organism evidence="2 3">
    <name type="scientific">Rhinocladiella mackenziei CBS 650.93</name>
    <dbReference type="NCBI Taxonomy" id="1442369"/>
    <lineage>
        <taxon>Eukaryota</taxon>
        <taxon>Fungi</taxon>
        <taxon>Dikarya</taxon>
        <taxon>Ascomycota</taxon>
        <taxon>Pezizomycotina</taxon>
        <taxon>Eurotiomycetes</taxon>
        <taxon>Chaetothyriomycetidae</taxon>
        <taxon>Chaetothyriales</taxon>
        <taxon>Herpotrichiellaceae</taxon>
        <taxon>Rhinocladiella</taxon>
    </lineage>
</organism>
<dbReference type="PANTHER" id="PTHR37540:SF5">
    <property type="entry name" value="TRANSCRIPTION FACTOR DOMAIN-CONTAINING PROTEIN"/>
    <property type="match status" value="1"/>
</dbReference>
<dbReference type="AlphaFoldDB" id="A0A0D2IJ79"/>
<evidence type="ECO:0000313" key="3">
    <source>
        <dbReference type="Proteomes" id="UP000053617"/>
    </source>
</evidence>
<dbReference type="OrthoDB" id="3469225at2759"/>
<accession>A0A0D2IJ79</accession>
<name>A0A0D2IJ79_9EURO</name>
<dbReference type="STRING" id="1442369.A0A0D2IJ79"/>
<feature type="region of interest" description="Disordered" evidence="1">
    <location>
        <begin position="1"/>
        <end position="20"/>
    </location>
</feature>
<gene>
    <name evidence="2" type="ORF">Z518_06878</name>
</gene>
<dbReference type="Proteomes" id="UP000053617">
    <property type="component" value="Unassembled WGS sequence"/>
</dbReference>
<keyword evidence="3" id="KW-1185">Reference proteome</keyword>
<proteinExistence type="predicted"/>
<evidence type="ECO:0000313" key="2">
    <source>
        <dbReference type="EMBL" id="KIX03326.1"/>
    </source>
</evidence>
<protein>
    <submittedName>
        <fullName evidence="2">Uncharacterized protein</fullName>
    </submittedName>
</protein>
<evidence type="ECO:0000256" key="1">
    <source>
        <dbReference type="SAM" id="MobiDB-lite"/>
    </source>
</evidence>
<dbReference type="EMBL" id="KN847479">
    <property type="protein sequence ID" value="KIX03326.1"/>
    <property type="molecule type" value="Genomic_DNA"/>
</dbReference>
<dbReference type="HOGENOM" id="CLU_532258_0_0_1"/>
<reference evidence="2 3" key="1">
    <citation type="submission" date="2015-01" db="EMBL/GenBank/DDBJ databases">
        <title>The Genome Sequence of Rhinocladiella mackenzie CBS 650.93.</title>
        <authorList>
            <consortium name="The Broad Institute Genomics Platform"/>
            <person name="Cuomo C."/>
            <person name="de Hoog S."/>
            <person name="Gorbushina A."/>
            <person name="Stielow B."/>
            <person name="Teixiera M."/>
            <person name="Abouelleil A."/>
            <person name="Chapman S.B."/>
            <person name="Priest M."/>
            <person name="Young S.K."/>
            <person name="Wortman J."/>
            <person name="Nusbaum C."/>
            <person name="Birren B."/>
        </authorList>
    </citation>
    <scope>NUCLEOTIDE SEQUENCE [LARGE SCALE GENOMIC DNA]</scope>
    <source>
        <strain evidence="2 3">CBS 650.93</strain>
    </source>
</reference>